<name>A0ABV4M3R3_9VIBR</name>
<comment type="caution">
    <text evidence="3">The sequence shown here is derived from an EMBL/GenBank/DDBJ whole genome shotgun (WGS) entry which is preliminary data.</text>
</comment>
<evidence type="ECO:0008006" key="5">
    <source>
        <dbReference type="Google" id="ProtNLM"/>
    </source>
</evidence>
<evidence type="ECO:0000313" key="4">
    <source>
        <dbReference type="Proteomes" id="UP001569153"/>
    </source>
</evidence>
<feature type="compositionally biased region" description="Basic and acidic residues" evidence="1">
    <location>
        <begin position="87"/>
        <end position="103"/>
    </location>
</feature>
<feature type="signal peptide" evidence="2">
    <location>
        <begin position="1"/>
        <end position="23"/>
    </location>
</feature>
<accession>A0ABV4M3R3</accession>
<feature type="region of interest" description="Disordered" evidence="1">
    <location>
        <begin position="37"/>
        <end position="103"/>
    </location>
</feature>
<feature type="chain" id="PRO_5045611743" description="Lipoprotein" evidence="2">
    <location>
        <begin position="24"/>
        <end position="103"/>
    </location>
</feature>
<dbReference type="EMBL" id="JBGOOT010000002">
    <property type="protein sequence ID" value="MEZ8193954.1"/>
    <property type="molecule type" value="Genomic_DNA"/>
</dbReference>
<evidence type="ECO:0000256" key="1">
    <source>
        <dbReference type="SAM" id="MobiDB-lite"/>
    </source>
</evidence>
<dbReference type="RefSeq" id="WP_371729691.1">
    <property type="nucleotide sequence ID" value="NZ_JBGOOT010000002.1"/>
</dbReference>
<evidence type="ECO:0000313" key="3">
    <source>
        <dbReference type="EMBL" id="MEZ8193954.1"/>
    </source>
</evidence>
<sequence length="103" mass="11417">MTLYQKYVSAILMLLVSACSSYNKSLNTTSERIEFGSRAEQVDSSNPSISNAKAPVEPAIALYADESNELNPEPQDKKTNKPQPKTKIVDKNVEKIEETPNVE</sequence>
<proteinExistence type="predicted"/>
<keyword evidence="4" id="KW-1185">Reference proteome</keyword>
<organism evidence="3 4">
    <name type="scientific">Vibrio cortegadensis</name>
    <dbReference type="NCBI Taxonomy" id="1328770"/>
    <lineage>
        <taxon>Bacteria</taxon>
        <taxon>Pseudomonadati</taxon>
        <taxon>Pseudomonadota</taxon>
        <taxon>Gammaproteobacteria</taxon>
        <taxon>Vibrionales</taxon>
        <taxon>Vibrionaceae</taxon>
        <taxon>Vibrio</taxon>
    </lineage>
</organism>
<gene>
    <name evidence="3" type="ORF">ACED38_03530</name>
</gene>
<dbReference type="PROSITE" id="PS51257">
    <property type="entry name" value="PROKAR_LIPOPROTEIN"/>
    <property type="match status" value="1"/>
</dbReference>
<feature type="compositionally biased region" description="Polar residues" evidence="1">
    <location>
        <begin position="42"/>
        <end position="51"/>
    </location>
</feature>
<dbReference type="Proteomes" id="UP001569153">
    <property type="component" value="Unassembled WGS sequence"/>
</dbReference>
<evidence type="ECO:0000256" key="2">
    <source>
        <dbReference type="SAM" id="SignalP"/>
    </source>
</evidence>
<protein>
    <recommendedName>
        <fullName evidence="5">Lipoprotein</fullName>
    </recommendedName>
</protein>
<keyword evidence="2" id="KW-0732">Signal</keyword>
<feature type="non-terminal residue" evidence="3">
    <location>
        <position position="103"/>
    </location>
</feature>
<reference evidence="3 4" key="1">
    <citation type="submission" date="2024-06" db="EMBL/GenBank/DDBJ databases">
        <authorList>
            <person name="Steensen K."/>
            <person name="Seneca J."/>
            <person name="Bartlau N."/>
            <person name="Yu A.X."/>
            <person name="Polz M.F."/>
        </authorList>
    </citation>
    <scope>NUCLEOTIDE SEQUENCE [LARGE SCALE GENOMIC DNA]</scope>
    <source>
        <strain evidence="3 4">FF146</strain>
    </source>
</reference>